<organism evidence="1 2">
    <name type="scientific">Pedobacter nutrimenti</name>
    <dbReference type="NCBI Taxonomy" id="1241337"/>
    <lineage>
        <taxon>Bacteria</taxon>
        <taxon>Pseudomonadati</taxon>
        <taxon>Bacteroidota</taxon>
        <taxon>Sphingobacteriia</taxon>
        <taxon>Sphingobacteriales</taxon>
        <taxon>Sphingobacteriaceae</taxon>
        <taxon>Pedobacter</taxon>
    </lineage>
</organism>
<reference evidence="1 2" key="1">
    <citation type="submission" date="2018-06" db="EMBL/GenBank/DDBJ databases">
        <title>Genomic Encyclopedia of Archaeal and Bacterial Type Strains, Phase II (KMG-II): from individual species to whole genera.</title>
        <authorList>
            <person name="Goeker M."/>
        </authorList>
    </citation>
    <scope>NUCLEOTIDE SEQUENCE [LARGE SCALE GENOMIC DNA]</scope>
    <source>
        <strain evidence="1 2">DSM 27372</strain>
    </source>
</reference>
<dbReference type="EMBL" id="QKLU01000001">
    <property type="protein sequence ID" value="PYF76894.1"/>
    <property type="molecule type" value="Genomic_DNA"/>
</dbReference>
<evidence type="ECO:0000313" key="1">
    <source>
        <dbReference type="EMBL" id="PYF76894.1"/>
    </source>
</evidence>
<accession>A0A318UKI9</accession>
<gene>
    <name evidence="1" type="ORF">B0O44_101369</name>
</gene>
<proteinExistence type="predicted"/>
<name>A0A318UKI9_9SPHI</name>
<dbReference type="Proteomes" id="UP000248198">
    <property type="component" value="Unassembled WGS sequence"/>
</dbReference>
<protein>
    <submittedName>
        <fullName evidence="1">Uncharacterized protein</fullName>
    </submittedName>
</protein>
<comment type="caution">
    <text evidence="1">The sequence shown here is derived from an EMBL/GenBank/DDBJ whole genome shotgun (WGS) entry which is preliminary data.</text>
</comment>
<keyword evidence="2" id="KW-1185">Reference proteome</keyword>
<sequence>MGIEPQEMEKHNCQLLFIPGQNLIMNLISISDHPGPEYLCTLQQEYQLKDILLLQLWEDVWLTKSGQVMGRIKSILGLNERVHGRKTHLEKITGTQAALFMDLYHIQGKAKGRYNYALCNKGEILAVAIFSHKRRMKDKGAGYTSAELIRFASKDGITVIGGLTKLLQHYVKEQKPDDIMSYADRDWSAGKGYVSSGFEYVSQTPALTIYLDTHSFERFVPRSGVPGHLDTGNVQYQTIFNTGSLKYIYYP</sequence>
<dbReference type="AlphaFoldDB" id="A0A318UKI9"/>
<evidence type="ECO:0000313" key="2">
    <source>
        <dbReference type="Proteomes" id="UP000248198"/>
    </source>
</evidence>